<evidence type="ECO:0000256" key="1">
    <source>
        <dbReference type="PROSITE-ProRule" id="PRU00464"/>
    </source>
</evidence>
<dbReference type="InterPro" id="IPR011146">
    <property type="entry name" value="HIT-like"/>
</dbReference>
<reference evidence="3 4" key="1">
    <citation type="submission" date="2023-03" db="EMBL/GenBank/DDBJ databases">
        <title>Bacillus Genome Sequencing.</title>
        <authorList>
            <person name="Dunlap C."/>
        </authorList>
    </citation>
    <scope>NUCLEOTIDE SEQUENCE [LARGE SCALE GENOMIC DNA]</scope>
    <source>
        <strain evidence="3 4">B-23453</strain>
    </source>
</reference>
<dbReference type="RefSeq" id="WP_232317541.1">
    <property type="nucleotide sequence ID" value="NZ_JARMAB010000040.1"/>
</dbReference>
<dbReference type="InterPro" id="IPR036265">
    <property type="entry name" value="HIT-like_sf"/>
</dbReference>
<keyword evidence="4" id="KW-1185">Reference proteome</keyword>
<evidence type="ECO:0000313" key="3">
    <source>
        <dbReference type="EMBL" id="MED1205791.1"/>
    </source>
</evidence>
<evidence type="ECO:0000313" key="4">
    <source>
        <dbReference type="Proteomes" id="UP001341444"/>
    </source>
</evidence>
<feature type="domain" description="HIT" evidence="2">
    <location>
        <begin position="1"/>
        <end position="53"/>
    </location>
</feature>
<dbReference type="SUPFAM" id="SSF54197">
    <property type="entry name" value="HIT-like"/>
    <property type="match status" value="1"/>
</dbReference>
<dbReference type="Proteomes" id="UP001341444">
    <property type="component" value="Unassembled WGS sequence"/>
</dbReference>
<feature type="short sequence motif" description="Histidine triad motif" evidence="1">
    <location>
        <begin position="34"/>
        <end position="38"/>
    </location>
</feature>
<sequence>MNVSILISKTLQVLFKPAGITIAQNGGEFNVLGHYHLHVIPSYRNQSFADFYLPVDPFPANDYKALKDTKRKMQAVVIKLI</sequence>
<gene>
    <name evidence="3" type="ORF">P4T90_22405</name>
</gene>
<dbReference type="Gene3D" id="3.30.428.10">
    <property type="entry name" value="HIT-like"/>
    <property type="match status" value="1"/>
</dbReference>
<protein>
    <recommendedName>
        <fullName evidence="2">HIT domain-containing protein</fullName>
    </recommendedName>
</protein>
<dbReference type="EMBL" id="JARMAB010000040">
    <property type="protein sequence ID" value="MED1205791.1"/>
    <property type="molecule type" value="Genomic_DNA"/>
</dbReference>
<accession>A0ABU6MP84</accession>
<dbReference type="PROSITE" id="PS51084">
    <property type="entry name" value="HIT_2"/>
    <property type="match status" value="1"/>
</dbReference>
<proteinExistence type="predicted"/>
<comment type="caution">
    <text evidence="3">The sequence shown here is derived from an EMBL/GenBank/DDBJ whole genome shotgun (WGS) entry which is preliminary data.</text>
</comment>
<evidence type="ECO:0000259" key="2">
    <source>
        <dbReference type="PROSITE" id="PS51084"/>
    </source>
</evidence>
<name>A0ABU6MP84_9BACI</name>
<organism evidence="3 4">
    <name type="scientific">Heyndrickxia acidicola</name>
    <dbReference type="NCBI Taxonomy" id="209389"/>
    <lineage>
        <taxon>Bacteria</taxon>
        <taxon>Bacillati</taxon>
        <taxon>Bacillota</taxon>
        <taxon>Bacilli</taxon>
        <taxon>Bacillales</taxon>
        <taxon>Bacillaceae</taxon>
        <taxon>Heyndrickxia</taxon>
    </lineage>
</organism>